<dbReference type="OrthoDB" id="5332316at2759"/>
<protein>
    <submittedName>
        <fullName evidence="2">Uncharacterized protein</fullName>
    </submittedName>
</protein>
<comment type="caution">
    <text evidence="2">The sequence shown here is derived from an EMBL/GenBank/DDBJ whole genome shotgun (WGS) entry which is preliminary data.</text>
</comment>
<feature type="compositionally biased region" description="Pro residues" evidence="1">
    <location>
        <begin position="27"/>
        <end position="49"/>
    </location>
</feature>
<organism evidence="2 3">
    <name type="scientific">Moelleriella libera RCEF 2490</name>
    <dbReference type="NCBI Taxonomy" id="1081109"/>
    <lineage>
        <taxon>Eukaryota</taxon>
        <taxon>Fungi</taxon>
        <taxon>Dikarya</taxon>
        <taxon>Ascomycota</taxon>
        <taxon>Pezizomycotina</taxon>
        <taxon>Sordariomycetes</taxon>
        <taxon>Hypocreomycetidae</taxon>
        <taxon>Hypocreales</taxon>
        <taxon>Clavicipitaceae</taxon>
        <taxon>Moelleriella</taxon>
    </lineage>
</organism>
<evidence type="ECO:0000313" key="2">
    <source>
        <dbReference type="EMBL" id="OAA32428.1"/>
    </source>
</evidence>
<sequence>MRSLPSSRRVLSHTTTQWPLLKRRQPPTSPASPQPPPASPPPPPPPPSSSSPSPSSSGDGDGSASASSTPSRKDARVMLILRGLSPSLNASDFHRLAPSSLSSWQHAIKKVQQLRDPLTLAPLGRYHISFAHAVAAIAYRDNLLRLHKLARHRHAHSGDVLWESTVPAHLRSWTGTTTQQEQQSPAAELDGFTVTMGLGDAVDVQRRRVPATRNGWARRLRDLVVARVRGRPPHGENAAEAEAEADAAPLPPVVLVVAYPPTLRAGHLRRAIREDGLRHGLPWKVFPPEPLLQPQPQPQQQQQQSDSAAAPSTESFSDDSHDDTSGDRASEDSATSGTSRVPEKLKGRFVVVCADESEARRFHRHWNRKTLTAGLEGGALRRNVLDASIINW</sequence>
<accession>A0A166UF56</accession>
<feature type="compositionally biased region" description="Low complexity" evidence="1">
    <location>
        <begin position="50"/>
        <end position="70"/>
    </location>
</feature>
<evidence type="ECO:0000256" key="1">
    <source>
        <dbReference type="SAM" id="MobiDB-lite"/>
    </source>
</evidence>
<dbReference type="Proteomes" id="UP000078544">
    <property type="component" value="Unassembled WGS sequence"/>
</dbReference>
<reference evidence="2 3" key="1">
    <citation type="journal article" date="2016" name="Genome Biol. Evol.">
        <title>Divergent and convergent evolution of fungal pathogenicity.</title>
        <authorList>
            <person name="Shang Y."/>
            <person name="Xiao G."/>
            <person name="Zheng P."/>
            <person name="Cen K."/>
            <person name="Zhan S."/>
            <person name="Wang C."/>
        </authorList>
    </citation>
    <scope>NUCLEOTIDE SEQUENCE [LARGE SCALE GENOMIC DNA]</scope>
    <source>
        <strain evidence="2 3">RCEF 2490</strain>
    </source>
</reference>
<feature type="compositionally biased region" description="Polar residues" evidence="1">
    <location>
        <begin position="305"/>
        <end position="315"/>
    </location>
</feature>
<dbReference type="AlphaFoldDB" id="A0A166UF56"/>
<name>A0A166UF56_9HYPO</name>
<feature type="compositionally biased region" description="Basic and acidic residues" evidence="1">
    <location>
        <begin position="318"/>
        <end position="331"/>
    </location>
</feature>
<dbReference type="EMBL" id="AZGY01000002">
    <property type="protein sequence ID" value="OAA32428.1"/>
    <property type="molecule type" value="Genomic_DNA"/>
</dbReference>
<proteinExistence type="predicted"/>
<feature type="region of interest" description="Disordered" evidence="1">
    <location>
        <begin position="1"/>
        <end position="73"/>
    </location>
</feature>
<gene>
    <name evidence="2" type="ORF">AAL_01760</name>
</gene>
<evidence type="ECO:0000313" key="3">
    <source>
        <dbReference type="Proteomes" id="UP000078544"/>
    </source>
</evidence>
<feature type="region of interest" description="Disordered" evidence="1">
    <location>
        <begin position="283"/>
        <end position="341"/>
    </location>
</feature>
<feature type="compositionally biased region" description="Pro residues" evidence="1">
    <location>
        <begin position="285"/>
        <end position="297"/>
    </location>
</feature>
<keyword evidence="3" id="KW-1185">Reference proteome</keyword>